<comment type="catalytic activity">
    <reaction evidence="8">
        <text>apo-[ACP] + CoA = holo-[ACP] + adenosine 3',5'-bisphosphate + H(+)</text>
        <dbReference type="Rhea" id="RHEA:12068"/>
        <dbReference type="Rhea" id="RHEA-COMP:9685"/>
        <dbReference type="Rhea" id="RHEA-COMP:9690"/>
        <dbReference type="ChEBI" id="CHEBI:15378"/>
        <dbReference type="ChEBI" id="CHEBI:29999"/>
        <dbReference type="ChEBI" id="CHEBI:57287"/>
        <dbReference type="ChEBI" id="CHEBI:58343"/>
        <dbReference type="ChEBI" id="CHEBI:64479"/>
        <dbReference type="EC" id="2.7.8.7"/>
    </reaction>
</comment>
<keyword evidence="11" id="KW-1185">Reference proteome</keyword>
<keyword evidence="2 8" id="KW-0808">Transferase</keyword>
<dbReference type="NCBIfam" id="TIGR00556">
    <property type="entry name" value="pantethn_trn"/>
    <property type="match status" value="1"/>
</dbReference>
<evidence type="ECO:0000256" key="7">
    <source>
        <dbReference type="ARBA" id="ARBA00023160"/>
    </source>
</evidence>
<dbReference type="Pfam" id="PF01648">
    <property type="entry name" value="ACPS"/>
    <property type="match status" value="1"/>
</dbReference>
<evidence type="ECO:0000256" key="8">
    <source>
        <dbReference type="HAMAP-Rule" id="MF_00101"/>
    </source>
</evidence>
<protein>
    <recommendedName>
        <fullName evidence="8">Holo-[acyl-carrier-protein] synthase</fullName>
        <shortName evidence="8">Holo-ACP synthase</shortName>
        <ecNumber evidence="8">2.7.8.7</ecNumber>
    </recommendedName>
    <alternativeName>
        <fullName evidence="8">4'-phosphopantetheinyl transferase AcpS</fullName>
    </alternativeName>
</protein>
<dbReference type="HAMAP" id="MF_00101">
    <property type="entry name" value="AcpS"/>
    <property type="match status" value="1"/>
</dbReference>
<feature type="binding site" evidence="8">
    <location>
        <position position="27"/>
    </location>
    <ligand>
        <name>Mg(2+)</name>
        <dbReference type="ChEBI" id="CHEBI:18420"/>
    </ligand>
</feature>
<evidence type="ECO:0000256" key="2">
    <source>
        <dbReference type="ARBA" id="ARBA00022679"/>
    </source>
</evidence>
<name>A0ABT9DCV0_9CELL</name>
<keyword evidence="4 8" id="KW-0276">Fatty acid metabolism</keyword>
<dbReference type="EC" id="2.7.8.7" evidence="8"/>
<dbReference type="Proteomes" id="UP001232536">
    <property type="component" value="Unassembled WGS sequence"/>
</dbReference>
<evidence type="ECO:0000313" key="11">
    <source>
        <dbReference type="Proteomes" id="UP001232536"/>
    </source>
</evidence>
<dbReference type="SUPFAM" id="SSF56214">
    <property type="entry name" value="4'-phosphopantetheinyl transferase"/>
    <property type="match status" value="1"/>
</dbReference>
<reference evidence="10 11" key="1">
    <citation type="submission" date="2023-07" db="EMBL/GenBank/DDBJ databases">
        <title>Description of novel actinomycetes strains, isolated from tidal flat sediment.</title>
        <authorList>
            <person name="Lu C."/>
        </authorList>
    </citation>
    <scope>NUCLEOTIDE SEQUENCE [LARGE SCALE GENOMIC DNA]</scope>
    <source>
        <strain evidence="10 11">SYSU T00b441</strain>
    </source>
</reference>
<dbReference type="InterPro" id="IPR004568">
    <property type="entry name" value="Ppantetheine-prot_Trfase_dom"/>
</dbReference>
<comment type="subcellular location">
    <subcellularLocation>
        <location evidence="8">Cytoplasm</location>
    </subcellularLocation>
</comment>
<dbReference type="InterPro" id="IPR002582">
    <property type="entry name" value="ACPS"/>
</dbReference>
<dbReference type="EMBL" id="JAUQYP010000001">
    <property type="protein sequence ID" value="MDO8107053.1"/>
    <property type="molecule type" value="Genomic_DNA"/>
</dbReference>
<keyword evidence="8" id="KW-0963">Cytoplasm</keyword>
<evidence type="ECO:0000256" key="4">
    <source>
        <dbReference type="ARBA" id="ARBA00022832"/>
    </source>
</evidence>
<dbReference type="Gene3D" id="3.90.470.20">
    <property type="entry name" value="4'-phosphopantetheinyl transferase domain"/>
    <property type="match status" value="1"/>
</dbReference>
<evidence type="ECO:0000259" key="9">
    <source>
        <dbReference type="Pfam" id="PF01648"/>
    </source>
</evidence>
<comment type="function">
    <text evidence="8">Transfers the 4'-phosphopantetheine moiety from coenzyme A to a Ser of acyl-carrier-protein.</text>
</comment>
<keyword evidence="1 8" id="KW-0444">Lipid biosynthesis</keyword>
<evidence type="ECO:0000313" key="10">
    <source>
        <dbReference type="EMBL" id="MDO8107053.1"/>
    </source>
</evidence>
<feature type="domain" description="4'-phosphopantetheinyl transferase" evidence="9">
    <location>
        <begin position="23"/>
        <end position="115"/>
    </location>
</feature>
<keyword evidence="7 8" id="KW-0275">Fatty acid biosynthesis</keyword>
<feature type="binding site" evidence="8">
    <location>
        <position position="73"/>
    </location>
    <ligand>
        <name>Mg(2+)</name>
        <dbReference type="ChEBI" id="CHEBI:18420"/>
    </ligand>
</feature>
<keyword evidence="6 8" id="KW-0443">Lipid metabolism</keyword>
<dbReference type="InterPro" id="IPR037143">
    <property type="entry name" value="4-PPantetheinyl_Trfase_dom_sf"/>
</dbReference>
<dbReference type="InterPro" id="IPR008278">
    <property type="entry name" value="4-PPantetheinyl_Trfase_dom"/>
</dbReference>
<evidence type="ECO:0000256" key="1">
    <source>
        <dbReference type="ARBA" id="ARBA00022516"/>
    </source>
</evidence>
<organism evidence="10 11">
    <name type="scientific">Actinotalea lenta</name>
    <dbReference type="NCBI Taxonomy" id="3064654"/>
    <lineage>
        <taxon>Bacteria</taxon>
        <taxon>Bacillati</taxon>
        <taxon>Actinomycetota</taxon>
        <taxon>Actinomycetes</taxon>
        <taxon>Micrococcales</taxon>
        <taxon>Cellulomonadaceae</taxon>
        <taxon>Actinotalea</taxon>
    </lineage>
</organism>
<gene>
    <name evidence="8 10" type="primary">acpS</name>
    <name evidence="10" type="ORF">Q6348_07555</name>
</gene>
<dbReference type="GO" id="GO:0008897">
    <property type="term" value="F:holo-[acyl-carrier-protein] synthase activity"/>
    <property type="evidence" value="ECO:0007669"/>
    <property type="project" value="UniProtKB-EC"/>
</dbReference>
<comment type="caution">
    <text evidence="10">The sequence shown here is derived from an EMBL/GenBank/DDBJ whole genome shotgun (WGS) entry which is preliminary data.</text>
</comment>
<dbReference type="NCBIfam" id="TIGR00516">
    <property type="entry name" value="acpS"/>
    <property type="match status" value="1"/>
</dbReference>
<dbReference type="RefSeq" id="WP_304600689.1">
    <property type="nucleotide sequence ID" value="NZ_JAUQYP010000001.1"/>
</dbReference>
<sequence length="144" mass="14919">MSAGVRPLEPPGDGSRADVRPLAVGVDVVDVGRLARVLARRGAALTERVFTPAEREGCGGDVRRLAARFAAKEAAAKALGTGIGPVAWRDVEAAPTRGAPHLVLRGAARTIALERGLDRWELSLAHDPTHAVAVVVAAGNGDPR</sequence>
<evidence type="ECO:0000256" key="6">
    <source>
        <dbReference type="ARBA" id="ARBA00023098"/>
    </source>
</evidence>
<keyword evidence="3 8" id="KW-0479">Metal-binding</keyword>
<evidence type="ECO:0000256" key="5">
    <source>
        <dbReference type="ARBA" id="ARBA00022842"/>
    </source>
</evidence>
<comment type="cofactor">
    <cofactor evidence="8">
        <name>Mg(2+)</name>
        <dbReference type="ChEBI" id="CHEBI:18420"/>
    </cofactor>
</comment>
<keyword evidence="5 8" id="KW-0460">Magnesium</keyword>
<accession>A0ABT9DCV0</accession>
<proteinExistence type="inferred from homology"/>
<evidence type="ECO:0000256" key="3">
    <source>
        <dbReference type="ARBA" id="ARBA00022723"/>
    </source>
</evidence>
<comment type="similarity">
    <text evidence="8">Belongs to the P-Pant transferase superfamily. AcpS family.</text>
</comment>